<keyword evidence="3" id="KW-1133">Transmembrane helix</keyword>
<dbReference type="PRINTS" id="PR00834">
    <property type="entry name" value="PROTEASES2C"/>
</dbReference>
<keyword evidence="1" id="KW-0720">Serine protease</keyword>
<dbReference type="GO" id="GO:0004252">
    <property type="term" value="F:serine-type endopeptidase activity"/>
    <property type="evidence" value="ECO:0007669"/>
    <property type="project" value="InterPro"/>
</dbReference>
<accession>A0A1G6N688</accession>
<protein>
    <submittedName>
        <fullName evidence="4">Trypsin-like peptidase domain-containing protein</fullName>
    </submittedName>
</protein>
<dbReference type="GO" id="GO:0006508">
    <property type="term" value="P:proteolysis"/>
    <property type="evidence" value="ECO:0007669"/>
    <property type="project" value="InterPro"/>
</dbReference>
<dbReference type="PANTHER" id="PTHR43019:SF23">
    <property type="entry name" value="PROTEASE DO-LIKE 5, CHLOROPLASTIC"/>
    <property type="match status" value="1"/>
</dbReference>
<dbReference type="SUPFAM" id="SSF50494">
    <property type="entry name" value="Trypsin-like serine proteases"/>
    <property type="match status" value="1"/>
</dbReference>
<evidence type="ECO:0000256" key="3">
    <source>
        <dbReference type="SAM" id="Phobius"/>
    </source>
</evidence>
<dbReference type="Pfam" id="PF13365">
    <property type="entry name" value="Trypsin_2"/>
    <property type="match status" value="1"/>
</dbReference>
<gene>
    <name evidence="4" type="ORF">SAMN05421734_11439</name>
</gene>
<dbReference type="InterPro" id="IPR001940">
    <property type="entry name" value="Peptidase_S1C"/>
</dbReference>
<dbReference type="Gene3D" id="2.40.10.10">
    <property type="entry name" value="Trypsin-like serine proteases"/>
    <property type="match status" value="2"/>
</dbReference>
<dbReference type="EMBL" id="FMYI01000014">
    <property type="protein sequence ID" value="SDC63340.1"/>
    <property type="molecule type" value="Genomic_DNA"/>
</dbReference>
<dbReference type="AlphaFoldDB" id="A0A1G6N688"/>
<feature type="region of interest" description="Disordered" evidence="2">
    <location>
        <begin position="1"/>
        <end position="45"/>
    </location>
</feature>
<reference evidence="5" key="1">
    <citation type="submission" date="2016-09" db="EMBL/GenBank/DDBJ databases">
        <authorList>
            <person name="Varghese N."/>
            <person name="Submissions S."/>
        </authorList>
    </citation>
    <scope>NUCLEOTIDE SEQUENCE [LARGE SCALE GENOMIC DNA]</scope>
    <source>
        <strain evidence="5">S5</strain>
    </source>
</reference>
<name>A0A1G6N688_9BACI</name>
<evidence type="ECO:0000313" key="5">
    <source>
        <dbReference type="Proteomes" id="UP000242949"/>
    </source>
</evidence>
<keyword evidence="1" id="KW-0378">Hydrolase</keyword>
<evidence type="ECO:0000313" key="4">
    <source>
        <dbReference type="EMBL" id="SDC63340.1"/>
    </source>
</evidence>
<keyword evidence="3" id="KW-0812">Transmembrane</keyword>
<dbReference type="InterPro" id="IPR009003">
    <property type="entry name" value="Peptidase_S1_PA"/>
</dbReference>
<dbReference type="RefSeq" id="WP_090797306.1">
    <property type="nucleotide sequence ID" value="NZ_FMYI01000014.1"/>
</dbReference>
<feature type="transmembrane region" description="Helical" evidence="3">
    <location>
        <begin position="52"/>
        <end position="70"/>
    </location>
</feature>
<dbReference type="Proteomes" id="UP000242949">
    <property type="component" value="Unassembled WGS sequence"/>
</dbReference>
<dbReference type="PANTHER" id="PTHR43019">
    <property type="entry name" value="SERINE ENDOPROTEASE DEGS"/>
    <property type="match status" value="1"/>
</dbReference>
<dbReference type="OrthoDB" id="9766361at2"/>
<dbReference type="InterPro" id="IPR043504">
    <property type="entry name" value="Peptidase_S1_PA_chymotrypsin"/>
</dbReference>
<sequence>MSSSKKDDMIDKDLYEDLEPEEIKAILDEERRSKTKEKETPDQKKDPTFPRWVFGLIVFAVLLNGVAIFPRTFSIPAIDFLVTSHQLSQDETIQSHKESVVGVDTSEGRGTGFGISESGYVVTNYHVIEDETSVTVHYPEEGLFNGDIVKIKPEHDLALIKVDGDDLPYLPLAEHISDYSSPQSITFIGNPLNFTGIANQGKWIASSTATSLETDVMLLDAPVYRGNSGSPVINEEGQVIGVIYATRRDEEWGRVGLAIPVDHVHTLRESQ</sequence>
<keyword evidence="1" id="KW-0645">Protease</keyword>
<organism evidence="4 5">
    <name type="scientific">Pelagirhabdus alkalitolerans</name>
    <dbReference type="NCBI Taxonomy" id="1612202"/>
    <lineage>
        <taxon>Bacteria</taxon>
        <taxon>Bacillati</taxon>
        <taxon>Bacillota</taxon>
        <taxon>Bacilli</taxon>
        <taxon>Bacillales</taxon>
        <taxon>Bacillaceae</taxon>
        <taxon>Pelagirhabdus</taxon>
    </lineage>
</organism>
<dbReference type="STRING" id="1612202.SAMN05421734_11439"/>
<keyword evidence="5" id="KW-1185">Reference proteome</keyword>
<proteinExistence type="predicted"/>
<keyword evidence="3" id="KW-0472">Membrane</keyword>
<evidence type="ECO:0000256" key="2">
    <source>
        <dbReference type="SAM" id="MobiDB-lite"/>
    </source>
</evidence>
<evidence type="ECO:0000256" key="1">
    <source>
        <dbReference type="ARBA" id="ARBA00022825"/>
    </source>
</evidence>